<feature type="compositionally biased region" description="Polar residues" evidence="1">
    <location>
        <begin position="684"/>
        <end position="693"/>
    </location>
</feature>
<dbReference type="SUPFAM" id="SSF52540">
    <property type="entry name" value="P-loop containing nucleoside triphosphate hydrolases"/>
    <property type="match status" value="1"/>
</dbReference>
<evidence type="ECO:0000313" key="5">
    <source>
        <dbReference type="Proteomes" id="UP000186601"/>
    </source>
</evidence>
<feature type="compositionally biased region" description="Basic and acidic residues" evidence="1">
    <location>
        <begin position="16"/>
        <end position="26"/>
    </location>
</feature>
<dbReference type="AlphaFoldDB" id="A0A2R6NPZ9"/>
<dbReference type="CDD" id="cd19481">
    <property type="entry name" value="RecA-like_protease"/>
    <property type="match status" value="1"/>
</dbReference>
<sequence length="747" mass="84767">MDEIQPTESPSANDISGDHGRPRRDQPPNLEEANSSQETTLFNLKLDVKRVLLMWSQEKSEYVTKDDLEEEKKTEDDSAQYAFTIVRPVKPAYLRDVYWDDIRIHVRSQYFITAAKVVMKPQRNISWEADPVVFQYRQLLAFLPKFKEYRSSLSKSSDADPESAEIKLHLDFFIDFMELEYQDQLRVLRSLQQEQRVSFRLLWGIFVPGTLLLSNCEVSGEPIALRLVRVDTEDATVDKSPHYSLLCEYIDFSEGIPALAVLTREIPEFPGDMLLADFGIRPMYVEKNAKALRDTLIERGRRYWSFSKTWCHMQYSAIAWLKDDQGQRKTACRAYFADLYDSYADHTSPTIEQSTLAGQILVKRLTRKERVQNAELLLDDVMLIPVLLYGFSLSDRQWLQFDVNHVQEVTWNPESFRHLELADETKDLVKSLIHSHILRSAAFDDFVVGKGTGLILNLHGPPGVGKSLTAEAMCEVVTSPLYMVGAGDLGTTASELDRALNKIFRIATAWKAVVLIDEADVFLEERARDDLKRNAMVAVFLRQLEYFPGILILTTNRLESFDDAIKSRIHLSLTFEHLTPDTREKLWRAFLRKAGLTDNQISNMNMERMFQLPLNGREIKNIVQTAATFASHNKRVLTLEDLLRVTQTNKVPLERIVSSNGTEPRVILDSTHNADLVQEPVSMTTPATGTKAPSNEPGLPTLTTSSAPKDTPSPRWSGSATVAGVSTVLLAAAPLLAVTAWILQRNR</sequence>
<dbReference type="SMART" id="SM00382">
    <property type="entry name" value="AAA"/>
    <property type="match status" value="1"/>
</dbReference>
<feature type="region of interest" description="Disordered" evidence="1">
    <location>
        <begin position="684"/>
        <end position="718"/>
    </location>
</feature>
<accession>A0A2R6NPZ9</accession>
<dbReference type="Pfam" id="PF00004">
    <property type="entry name" value="AAA"/>
    <property type="match status" value="1"/>
</dbReference>
<dbReference type="InterPro" id="IPR027417">
    <property type="entry name" value="P-loop_NTPase"/>
</dbReference>
<keyword evidence="2" id="KW-1133">Transmembrane helix</keyword>
<evidence type="ECO:0000313" key="4">
    <source>
        <dbReference type="EMBL" id="PSR74592.1"/>
    </source>
</evidence>
<proteinExistence type="predicted"/>
<evidence type="ECO:0000259" key="3">
    <source>
        <dbReference type="SMART" id="SM00382"/>
    </source>
</evidence>
<dbReference type="InterPro" id="IPR054289">
    <property type="entry name" value="DUF7025"/>
</dbReference>
<dbReference type="InterPro" id="IPR003959">
    <property type="entry name" value="ATPase_AAA_core"/>
</dbReference>
<dbReference type="InterPro" id="IPR003593">
    <property type="entry name" value="AAA+_ATPase"/>
</dbReference>
<comment type="caution">
    <text evidence="4">The sequence shown here is derived from an EMBL/GenBank/DDBJ whole genome shotgun (WGS) entry which is preliminary data.</text>
</comment>
<dbReference type="GO" id="GO:0005524">
    <property type="term" value="F:ATP binding"/>
    <property type="evidence" value="ECO:0007669"/>
    <property type="project" value="InterPro"/>
</dbReference>
<reference evidence="4 5" key="1">
    <citation type="submission" date="2018-02" db="EMBL/GenBank/DDBJ databases">
        <title>Genome sequence of the basidiomycete white-rot fungus Phlebia centrifuga.</title>
        <authorList>
            <person name="Granchi Z."/>
            <person name="Peng M."/>
            <person name="de Vries R.P."/>
            <person name="Hilden K."/>
            <person name="Makela M.R."/>
            <person name="Grigoriev I."/>
            <person name="Riley R."/>
        </authorList>
    </citation>
    <scope>NUCLEOTIDE SEQUENCE [LARGE SCALE GENOMIC DNA]</scope>
    <source>
        <strain evidence="4 5">FBCC195</strain>
    </source>
</reference>
<name>A0A2R6NPZ9_9APHY</name>
<feature type="compositionally biased region" description="Polar residues" evidence="1">
    <location>
        <begin position="1"/>
        <end position="14"/>
    </location>
</feature>
<dbReference type="Pfam" id="PF22942">
    <property type="entry name" value="DUF7025"/>
    <property type="match status" value="1"/>
</dbReference>
<keyword evidence="2" id="KW-0472">Membrane</keyword>
<dbReference type="STRING" id="98765.A0A2R6NPZ9"/>
<keyword evidence="5" id="KW-1185">Reference proteome</keyword>
<dbReference type="PANTHER" id="PTHR46411:SF3">
    <property type="entry name" value="AAA+ ATPASE DOMAIN-CONTAINING PROTEIN"/>
    <property type="match status" value="1"/>
</dbReference>
<dbReference type="GO" id="GO:0016887">
    <property type="term" value="F:ATP hydrolysis activity"/>
    <property type="evidence" value="ECO:0007669"/>
    <property type="project" value="InterPro"/>
</dbReference>
<organism evidence="4 5">
    <name type="scientific">Hermanssonia centrifuga</name>
    <dbReference type="NCBI Taxonomy" id="98765"/>
    <lineage>
        <taxon>Eukaryota</taxon>
        <taxon>Fungi</taxon>
        <taxon>Dikarya</taxon>
        <taxon>Basidiomycota</taxon>
        <taxon>Agaricomycotina</taxon>
        <taxon>Agaricomycetes</taxon>
        <taxon>Polyporales</taxon>
        <taxon>Meruliaceae</taxon>
        <taxon>Hermanssonia</taxon>
    </lineage>
</organism>
<dbReference type="Proteomes" id="UP000186601">
    <property type="component" value="Unassembled WGS sequence"/>
</dbReference>
<dbReference type="EMBL" id="MLYV02000976">
    <property type="protein sequence ID" value="PSR74592.1"/>
    <property type="molecule type" value="Genomic_DNA"/>
</dbReference>
<feature type="compositionally biased region" description="Polar residues" evidence="1">
    <location>
        <begin position="701"/>
        <end position="718"/>
    </location>
</feature>
<dbReference type="PANTHER" id="PTHR46411">
    <property type="entry name" value="FAMILY ATPASE, PUTATIVE-RELATED"/>
    <property type="match status" value="1"/>
</dbReference>
<protein>
    <recommendedName>
        <fullName evidence="3">AAA+ ATPase domain-containing protein</fullName>
    </recommendedName>
</protein>
<feature type="domain" description="AAA+ ATPase" evidence="3">
    <location>
        <begin position="452"/>
        <end position="581"/>
    </location>
</feature>
<dbReference type="Gene3D" id="3.40.50.300">
    <property type="entry name" value="P-loop containing nucleotide triphosphate hydrolases"/>
    <property type="match status" value="1"/>
</dbReference>
<feature type="transmembrane region" description="Helical" evidence="2">
    <location>
        <begin position="722"/>
        <end position="743"/>
    </location>
</feature>
<feature type="region of interest" description="Disordered" evidence="1">
    <location>
        <begin position="1"/>
        <end position="37"/>
    </location>
</feature>
<gene>
    <name evidence="4" type="ORF">PHLCEN_2v9769</name>
</gene>
<evidence type="ECO:0000256" key="2">
    <source>
        <dbReference type="SAM" id="Phobius"/>
    </source>
</evidence>
<keyword evidence="2" id="KW-0812">Transmembrane</keyword>
<dbReference type="OrthoDB" id="10042665at2759"/>
<evidence type="ECO:0000256" key="1">
    <source>
        <dbReference type="SAM" id="MobiDB-lite"/>
    </source>
</evidence>